<evidence type="ECO:0000256" key="7">
    <source>
        <dbReference type="ARBA" id="ARBA00040954"/>
    </source>
</evidence>
<dbReference type="InterPro" id="IPR015943">
    <property type="entry name" value="WD40/YVTN_repeat-like_dom_sf"/>
</dbReference>
<feature type="repeat" description="WD" evidence="8">
    <location>
        <begin position="392"/>
        <end position="432"/>
    </location>
</feature>
<evidence type="ECO:0000256" key="2">
    <source>
        <dbReference type="ARBA" id="ARBA00004496"/>
    </source>
</evidence>
<dbReference type="GO" id="GO:0005737">
    <property type="term" value="C:cytoplasm"/>
    <property type="evidence" value="ECO:0007669"/>
    <property type="project" value="UniProtKB-SubCell"/>
</dbReference>
<dbReference type="SUPFAM" id="SSF50978">
    <property type="entry name" value="WD40 repeat-like"/>
    <property type="match status" value="1"/>
</dbReference>
<keyword evidence="5" id="KW-0677">Repeat</keyword>
<protein>
    <recommendedName>
        <fullName evidence="7">WD repeat-containing protein 37</fullName>
    </recommendedName>
</protein>
<dbReference type="PANTHER" id="PTHR19855">
    <property type="entry name" value="WD40 REPEAT PROTEIN 12, 37"/>
    <property type="match status" value="1"/>
</dbReference>
<evidence type="ECO:0000256" key="9">
    <source>
        <dbReference type="SAM" id="MobiDB-lite"/>
    </source>
</evidence>
<evidence type="ECO:0000313" key="11">
    <source>
        <dbReference type="WBParaSite" id="nRc.2.0.1.t20166-RA"/>
    </source>
</evidence>
<dbReference type="GO" id="GO:0005634">
    <property type="term" value="C:nucleus"/>
    <property type="evidence" value="ECO:0007669"/>
    <property type="project" value="UniProtKB-SubCell"/>
</dbReference>
<reference evidence="11" key="1">
    <citation type="submission" date="2022-11" db="UniProtKB">
        <authorList>
            <consortium name="WormBaseParasite"/>
        </authorList>
    </citation>
    <scope>IDENTIFICATION</scope>
</reference>
<dbReference type="InterPro" id="IPR036322">
    <property type="entry name" value="WD40_repeat_dom_sf"/>
</dbReference>
<dbReference type="InterPro" id="IPR020472">
    <property type="entry name" value="WD40_PAC1"/>
</dbReference>
<dbReference type="WBParaSite" id="nRc.2.0.1.t20166-RA">
    <property type="protein sequence ID" value="nRc.2.0.1.t20166-RA"/>
    <property type="gene ID" value="nRc.2.0.1.g20166"/>
</dbReference>
<dbReference type="InterPro" id="IPR001680">
    <property type="entry name" value="WD40_rpt"/>
</dbReference>
<evidence type="ECO:0000256" key="4">
    <source>
        <dbReference type="ARBA" id="ARBA00022574"/>
    </source>
</evidence>
<evidence type="ECO:0000256" key="6">
    <source>
        <dbReference type="ARBA" id="ARBA00023242"/>
    </source>
</evidence>
<accession>A0A915J127</accession>
<proteinExistence type="predicted"/>
<evidence type="ECO:0000256" key="5">
    <source>
        <dbReference type="ARBA" id="ARBA00022737"/>
    </source>
</evidence>
<dbReference type="PRINTS" id="PR00320">
    <property type="entry name" value="GPROTEINBRPT"/>
</dbReference>
<feature type="repeat" description="WD" evidence="8">
    <location>
        <begin position="349"/>
        <end position="383"/>
    </location>
</feature>
<evidence type="ECO:0000256" key="3">
    <source>
        <dbReference type="ARBA" id="ARBA00022490"/>
    </source>
</evidence>
<dbReference type="CDD" id="cd00200">
    <property type="entry name" value="WD40"/>
    <property type="match status" value="1"/>
</dbReference>
<dbReference type="SMART" id="SM00320">
    <property type="entry name" value="WD40"/>
    <property type="match status" value="7"/>
</dbReference>
<dbReference type="PROSITE" id="PS50082">
    <property type="entry name" value="WD_REPEATS_2"/>
    <property type="match status" value="3"/>
</dbReference>
<dbReference type="Proteomes" id="UP000887565">
    <property type="component" value="Unplaced"/>
</dbReference>
<dbReference type="AlphaFoldDB" id="A0A915J127"/>
<dbReference type="PANTHER" id="PTHR19855:SF12">
    <property type="entry name" value="WD REPEAT-CONTAINING PROTEIN 37"/>
    <property type="match status" value="1"/>
</dbReference>
<comment type="subcellular location">
    <subcellularLocation>
        <location evidence="2">Cytoplasm</location>
    </subcellularLocation>
    <subcellularLocation>
        <location evidence="1">Nucleus</location>
    </subcellularLocation>
</comment>
<dbReference type="FunFam" id="2.130.10.10:FF:001150">
    <property type="entry name" value="WD repeat-containing protein 37"/>
    <property type="match status" value="1"/>
</dbReference>
<keyword evidence="6" id="KW-0539">Nucleus</keyword>
<dbReference type="Gene3D" id="2.130.10.10">
    <property type="entry name" value="YVTN repeat-like/Quinoprotein amine dehydrogenase"/>
    <property type="match status" value="3"/>
</dbReference>
<keyword evidence="10" id="KW-1185">Reference proteome</keyword>
<dbReference type="InterPro" id="IPR019775">
    <property type="entry name" value="WD40_repeat_CS"/>
</dbReference>
<feature type="compositionally biased region" description="Basic and acidic residues" evidence="9">
    <location>
        <begin position="1"/>
        <end position="13"/>
    </location>
</feature>
<evidence type="ECO:0000256" key="1">
    <source>
        <dbReference type="ARBA" id="ARBA00004123"/>
    </source>
</evidence>
<name>A0A915J127_ROMCU</name>
<organism evidence="10 11">
    <name type="scientific">Romanomermis culicivorax</name>
    <name type="common">Nematode worm</name>
    <dbReference type="NCBI Taxonomy" id="13658"/>
    <lineage>
        <taxon>Eukaryota</taxon>
        <taxon>Metazoa</taxon>
        <taxon>Ecdysozoa</taxon>
        <taxon>Nematoda</taxon>
        <taxon>Enoplea</taxon>
        <taxon>Dorylaimia</taxon>
        <taxon>Mermithida</taxon>
        <taxon>Mermithoidea</taxon>
        <taxon>Mermithidae</taxon>
        <taxon>Romanomermis</taxon>
    </lineage>
</organism>
<feature type="region of interest" description="Disordered" evidence="9">
    <location>
        <begin position="1"/>
        <end position="27"/>
    </location>
</feature>
<keyword evidence="4 8" id="KW-0853">WD repeat</keyword>
<dbReference type="PROSITE" id="PS00678">
    <property type="entry name" value="WD_REPEATS_1"/>
    <property type="match status" value="2"/>
</dbReference>
<evidence type="ECO:0000256" key="8">
    <source>
        <dbReference type="PROSITE-ProRule" id="PRU00221"/>
    </source>
</evidence>
<keyword evidence="3" id="KW-0963">Cytoplasm</keyword>
<dbReference type="OMA" id="TACIWGV"/>
<dbReference type="Pfam" id="PF00400">
    <property type="entry name" value="WD40"/>
    <property type="match status" value="5"/>
</dbReference>
<sequence length="519" mass="57838">MESTYTDRGDKNAADFYQDDADDDEENNFYEQNDNYKRICKKLSELFYSLNRRRLYELFLLIEKEFEQLHAENVSLHAKIEALSEKIAEGDALLPDKATEIIDLINTDTSTPKSISGKKTSHVGQKLKTAFRVPPGRNLVSSFKAGVTGDASRARFVRVYDGHRDGVWHVDVSKPGSYKAVLGSASADQTARIWNIETGVCLMQYTGHCGSVNSLAFNRTENVLAGTTGLLAVTASGDQSAHVWKVLLPAKSSPSTNLASKSGTAVPSSEDELDVLSEKEDANADGDSDHFQTVRSPLIKLTGHTDVVIAADWLMGGNQAITNFQIITASWDRYSYIYDAERGEIINTLTGHDQELTYCSAHSNQKLVVTSSRDTTFRLWDFRESIHSVAVFQGHSESVTSAVFSSSDKIISGSDDRTLKIWDLRNMRSALTTIRTDSPVNRLAVSQLYNIIAIPHDNRHVRLYDLNGQRFARLPRSNRRSHKRLVSCVAWCDNNAYANLFSCGFDKSLLGWKVSINKE</sequence>
<evidence type="ECO:0000313" key="10">
    <source>
        <dbReference type="Proteomes" id="UP000887565"/>
    </source>
</evidence>
<dbReference type="PROSITE" id="PS50294">
    <property type="entry name" value="WD_REPEATS_REGION"/>
    <property type="match status" value="2"/>
</dbReference>
<feature type="repeat" description="WD" evidence="8">
    <location>
        <begin position="160"/>
        <end position="204"/>
    </location>
</feature>
<feature type="compositionally biased region" description="Acidic residues" evidence="9">
    <location>
        <begin position="17"/>
        <end position="27"/>
    </location>
</feature>